<dbReference type="Proteomes" id="UP000799118">
    <property type="component" value="Unassembled WGS sequence"/>
</dbReference>
<reference evidence="1" key="1">
    <citation type="journal article" date="2019" name="Environ. Microbiol.">
        <title>Fungal ecological strategies reflected in gene transcription - a case study of two litter decomposers.</title>
        <authorList>
            <person name="Barbi F."/>
            <person name="Kohler A."/>
            <person name="Barry K."/>
            <person name="Baskaran P."/>
            <person name="Daum C."/>
            <person name="Fauchery L."/>
            <person name="Ihrmark K."/>
            <person name="Kuo A."/>
            <person name="LaButti K."/>
            <person name="Lipzen A."/>
            <person name="Morin E."/>
            <person name="Grigoriev I.V."/>
            <person name="Henrissat B."/>
            <person name="Lindahl B."/>
            <person name="Martin F."/>
        </authorList>
    </citation>
    <scope>NUCLEOTIDE SEQUENCE</scope>
    <source>
        <strain evidence="1">JB14</strain>
    </source>
</reference>
<dbReference type="AlphaFoldDB" id="A0A6A4H7S0"/>
<proteinExistence type="predicted"/>
<evidence type="ECO:0000313" key="1">
    <source>
        <dbReference type="EMBL" id="KAE9394252.1"/>
    </source>
</evidence>
<dbReference type="EMBL" id="ML769553">
    <property type="protein sequence ID" value="KAE9394252.1"/>
    <property type="molecule type" value="Genomic_DNA"/>
</dbReference>
<keyword evidence="2" id="KW-1185">Reference proteome</keyword>
<sequence>MFAIFPTIKSVRIHRCEFGKSLDPLLRALTYTPGQNVLFPKLADFELVPDTKKSPFLNLTPTILSRMVLSRWWSKETDSGQESLIHNGLVALQRVTLRGIRFKQDAHITSMSKLPGLVVDIK</sequence>
<protein>
    <submittedName>
        <fullName evidence="1">Uncharacterized protein</fullName>
    </submittedName>
</protein>
<organism evidence="1 2">
    <name type="scientific">Gymnopus androsaceus JB14</name>
    <dbReference type="NCBI Taxonomy" id="1447944"/>
    <lineage>
        <taxon>Eukaryota</taxon>
        <taxon>Fungi</taxon>
        <taxon>Dikarya</taxon>
        <taxon>Basidiomycota</taxon>
        <taxon>Agaricomycotina</taxon>
        <taxon>Agaricomycetes</taxon>
        <taxon>Agaricomycetidae</taxon>
        <taxon>Agaricales</taxon>
        <taxon>Marasmiineae</taxon>
        <taxon>Omphalotaceae</taxon>
        <taxon>Gymnopus</taxon>
    </lineage>
</organism>
<name>A0A6A4H7S0_9AGAR</name>
<accession>A0A6A4H7S0</accession>
<gene>
    <name evidence="1" type="ORF">BT96DRAFT_195226</name>
</gene>
<evidence type="ECO:0000313" key="2">
    <source>
        <dbReference type="Proteomes" id="UP000799118"/>
    </source>
</evidence>